<comment type="caution">
    <text evidence="1">The sequence shown here is derived from an EMBL/GenBank/DDBJ whole genome shotgun (WGS) entry which is preliminary data.</text>
</comment>
<dbReference type="EMBL" id="BMAO01029606">
    <property type="protein sequence ID" value="GFR32974.1"/>
    <property type="molecule type" value="Genomic_DNA"/>
</dbReference>
<feature type="non-terminal residue" evidence="1">
    <location>
        <position position="1"/>
    </location>
</feature>
<protein>
    <submittedName>
        <fullName evidence="1">Uncharacterized protein</fullName>
    </submittedName>
</protein>
<evidence type="ECO:0000313" key="1">
    <source>
        <dbReference type="EMBL" id="GFR32974.1"/>
    </source>
</evidence>
<name>A0A8X6J1F7_TRICU</name>
<keyword evidence="2" id="KW-1185">Reference proteome</keyword>
<sequence>SRKHTHLRVERYFYKIGKKMNMNNTLQQEKMLKGRLKKSRSYCPAVVKILA</sequence>
<proteinExistence type="predicted"/>
<reference evidence="1" key="1">
    <citation type="submission" date="2020-07" db="EMBL/GenBank/DDBJ databases">
        <title>Multicomponent nature underlies the extraordinary mechanical properties of spider dragline silk.</title>
        <authorList>
            <person name="Kono N."/>
            <person name="Nakamura H."/>
            <person name="Mori M."/>
            <person name="Yoshida Y."/>
            <person name="Ohtoshi R."/>
            <person name="Malay A.D."/>
            <person name="Moran D.A.P."/>
            <person name="Tomita M."/>
            <person name="Numata K."/>
            <person name="Arakawa K."/>
        </authorList>
    </citation>
    <scope>NUCLEOTIDE SEQUENCE</scope>
</reference>
<dbReference type="Proteomes" id="UP000887116">
    <property type="component" value="Unassembled WGS sequence"/>
</dbReference>
<evidence type="ECO:0000313" key="2">
    <source>
        <dbReference type="Proteomes" id="UP000887116"/>
    </source>
</evidence>
<organism evidence="1 2">
    <name type="scientific">Trichonephila clavata</name>
    <name type="common">Joro spider</name>
    <name type="synonym">Nephila clavata</name>
    <dbReference type="NCBI Taxonomy" id="2740835"/>
    <lineage>
        <taxon>Eukaryota</taxon>
        <taxon>Metazoa</taxon>
        <taxon>Ecdysozoa</taxon>
        <taxon>Arthropoda</taxon>
        <taxon>Chelicerata</taxon>
        <taxon>Arachnida</taxon>
        <taxon>Araneae</taxon>
        <taxon>Araneomorphae</taxon>
        <taxon>Entelegynae</taxon>
        <taxon>Araneoidea</taxon>
        <taxon>Nephilidae</taxon>
        <taxon>Trichonephila</taxon>
    </lineage>
</organism>
<dbReference type="AlphaFoldDB" id="A0A8X6J1F7"/>
<accession>A0A8X6J1F7</accession>
<gene>
    <name evidence="1" type="ORF">TNCT_481351</name>
</gene>